<dbReference type="InterPro" id="IPR004675">
    <property type="entry name" value="AhpD_core"/>
</dbReference>
<keyword evidence="3" id="KW-1185">Reference proteome</keyword>
<keyword evidence="2" id="KW-0575">Peroxidase</keyword>
<dbReference type="PANTHER" id="PTHR33930:SF2">
    <property type="entry name" value="BLR3452 PROTEIN"/>
    <property type="match status" value="1"/>
</dbReference>
<accession>A0A1T2L2I4</accession>
<dbReference type="OrthoDB" id="9801997at2"/>
<proteinExistence type="predicted"/>
<comment type="caution">
    <text evidence="2">The sequence shown here is derived from an EMBL/GenBank/DDBJ whole genome shotgun (WGS) entry which is preliminary data.</text>
</comment>
<dbReference type="SUPFAM" id="SSF69118">
    <property type="entry name" value="AhpD-like"/>
    <property type="match status" value="2"/>
</dbReference>
<dbReference type="Gene3D" id="1.20.1290.10">
    <property type="entry name" value="AhpD-like"/>
    <property type="match status" value="2"/>
</dbReference>
<feature type="domain" description="Carboxymuconolactone decarboxylase-like" evidence="1">
    <location>
        <begin position="104"/>
        <end position="170"/>
    </location>
</feature>
<reference evidence="2 3" key="1">
    <citation type="submission" date="2016-11" db="EMBL/GenBank/DDBJ databases">
        <title>Mixed transmission modes and dynamic genome evolution in an obligate animal-bacterial symbiosis.</title>
        <authorList>
            <person name="Russell S.L."/>
            <person name="Corbett-Detig R.B."/>
            <person name="Cavanaugh C.M."/>
        </authorList>
    </citation>
    <scope>NUCLEOTIDE SEQUENCE [LARGE SCALE GENOMIC DNA]</scope>
    <source>
        <strain evidence="2">Sveles-Q1</strain>
    </source>
</reference>
<organism evidence="2 3">
    <name type="scientific">Solemya pervernicosa gill symbiont</name>
    <dbReference type="NCBI Taxonomy" id="642797"/>
    <lineage>
        <taxon>Bacteria</taxon>
        <taxon>Pseudomonadati</taxon>
        <taxon>Pseudomonadota</taxon>
        <taxon>Gammaproteobacteria</taxon>
        <taxon>sulfur-oxidizing symbionts</taxon>
    </lineage>
</organism>
<keyword evidence="2" id="KW-0560">Oxidoreductase</keyword>
<dbReference type="InterPro" id="IPR029032">
    <property type="entry name" value="AhpD-like"/>
</dbReference>
<sequence length="184" mass="20479">MSDLAAAMTKARQYGIGEYLELLGELSQESQRKGKLERKTKELITLGIALAKGCNRCITIHTQAAKQLGAKNKELREVNKVLLFLNASPADKNEDLWREWKDSWAVFSASKGAINRKHRELIGLGIGIVRQQKRHIELHTKAAYKIGVTPEAIFEVMPIALLMDGAPALSQIPHLVNQIDKLTS</sequence>
<evidence type="ECO:0000259" key="1">
    <source>
        <dbReference type="Pfam" id="PF02627"/>
    </source>
</evidence>
<dbReference type="Proteomes" id="UP000191110">
    <property type="component" value="Unassembled WGS sequence"/>
</dbReference>
<dbReference type="EMBL" id="MPRL01000055">
    <property type="protein sequence ID" value="OOZ39299.1"/>
    <property type="molecule type" value="Genomic_DNA"/>
</dbReference>
<dbReference type="RefSeq" id="WP_078484344.1">
    <property type="nucleotide sequence ID" value="NZ_MPRL01000055.1"/>
</dbReference>
<protein>
    <submittedName>
        <fullName evidence="2">Alkylhydroperoxidase</fullName>
    </submittedName>
</protein>
<dbReference type="Pfam" id="PF02627">
    <property type="entry name" value="CMD"/>
    <property type="match status" value="2"/>
</dbReference>
<dbReference type="PANTHER" id="PTHR33930">
    <property type="entry name" value="ALKYL HYDROPEROXIDE REDUCTASE AHPD"/>
    <property type="match status" value="1"/>
</dbReference>
<name>A0A1T2L2I4_9GAMM</name>
<evidence type="ECO:0000313" key="3">
    <source>
        <dbReference type="Proteomes" id="UP000191110"/>
    </source>
</evidence>
<dbReference type="AlphaFoldDB" id="A0A1T2L2I4"/>
<dbReference type="GO" id="GO:0051920">
    <property type="term" value="F:peroxiredoxin activity"/>
    <property type="evidence" value="ECO:0007669"/>
    <property type="project" value="InterPro"/>
</dbReference>
<gene>
    <name evidence="2" type="ORF">BOW53_12115</name>
</gene>
<feature type="domain" description="Carboxymuconolactone decarboxylase-like" evidence="1">
    <location>
        <begin position="18"/>
        <end position="90"/>
    </location>
</feature>
<evidence type="ECO:0000313" key="2">
    <source>
        <dbReference type="EMBL" id="OOZ39299.1"/>
    </source>
</evidence>
<dbReference type="InterPro" id="IPR003779">
    <property type="entry name" value="CMD-like"/>
</dbReference>
<dbReference type="NCBIfam" id="TIGR00778">
    <property type="entry name" value="ahpD_dom"/>
    <property type="match status" value="1"/>
</dbReference>